<dbReference type="EMBL" id="JBAWTH010000040">
    <property type="protein sequence ID" value="KAL2283890.1"/>
    <property type="molecule type" value="Genomic_DNA"/>
</dbReference>
<feature type="region of interest" description="Disordered" evidence="1">
    <location>
        <begin position="1"/>
        <end position="85"/>
    </location>
</feature>
<dbReference type="SUPFAM" id="SSF49899">
    <property type="entry name" value="Concanavalin A-like lectins/glucanases"/>
    <property type="match status" value="1"/>
</dbReference>
<evidence type="ECO:0000259" key="2">
    <source>
        <dbReference type="PROSITE" id="PS51762"/>
    </source>
</evidence>
<feature type="compositionally biased region" description="Polar residues" evidence="1">
    <location>
        <begin position="57"/>
        <end position="77"/>
    </location>
</feature>
<dbReference type="PANTHER" id="PTHR10963:SF62">
    <property type="entry name" value="GLUCAN 1,3-BETA-GLUCOSIDASE"/>
    <property type="match status" value="1"/>
</dbReference>
<dbReference type="Pfam" id="PF00722">
    <property type="entry name" value="Glyco_hydro_16"/>
    <property type="match status" value="1"/>
</dbReference>
<comment type="caution">
    <text evidence="3">The sequence shown here is derived from an EMBL/GenBank/DDBJ whole genome shotgun (WGS) entry which is preliminary data.</text>
</comment>
<protein>
    <recommendedName>
        <fullName evidence="2">GH16 domain-containing protein</fullName>
    </recommendedName>
</protein>
<dbReference type="PANTHER" id="PTHR10963">
    <property type="entry name" value="GLYCOSYL HYDROLASE-RELATED"/>
    <property type="match status" value="1"/>
</dbReference>
<gene>
    <name evidence="3" type="ORF">FJTKL_09645</name>
</gene>
<feature type="domain" description="GH16" evidence="2">
    <location>
        <begin position="133"/>
        <end position="479"/>
    </location>
</feature>
<feature type="compositionally biased region" description="Polar residues" evidence="1">
    <location>
        <begin position="1"/>
        <end position="11"/>
    </location>
</feature>
<dbReference type="InterPro" id="IPR050546">
    <property type="entry name" value="Glycosyl_Hydrlase_16"/>
</dbReference>
<evidence type="ECO:0000313" key="3">
    <source>
        <dbReference type="EMBL" id="KAL2283890.1"/>
    </source>
</evidence>
<keyword evidence="4" id="KW-1185">Reference proteome</keyword>
<dbReference type="InterPro" id="IPR013320">
    <property type="entry name" value="ConA-like_dom_sf"/>
</dbReference>
<evidence type="ECO:0000313" key="4">
    <source>
        <dbReference type="Proteomes" id="UP001600888"/>
    </source>
</evidence>
<dbReference type="Proteomes" id="UP001600888">
    <property type="component" value="Unassembled WGS sequence"/>
</dbReference>
<name>A0ABR4EN83_9PEZI</name>
<evidence type="ECO:0000256" key="1">
    <source>
        <dbReference type="SAM" id="MobiDB-lite"/>
    </source>
</evidence>
<proteinExistence type="predicted"/>
<organism evidence="3 4">
    <name type="scientific">Diaporthe vaccinii</name>
    <dbReference type="NCBI Taxonomy" id="105482"/>
    <lineage>
        <taxon>Eukaryota</taxon>
        <taxon>Fungi</taxon>
        <taxon>Dikarya</taxon>
        <taxon>Ascomycota</taxon>
        <taxon>Pezizomycotina</taxon>
        <taxon>Sordariomycetes</taxon>
        <taxon>Sordariomycetidae</taxon>
        <taxon>Diaporthales</taxon>
        <taxon>Diaporthaceae</taxon>
        <taxon>Diaporthe</taxon>
        <taxon>Diaporthe eres species complex</taxon>
    </lineage>
</organism>
<dbReference type="PROSITE" id="PS51762">
    <property type="entry name" value="GH16_2"/>
    <property type="match status" value="1"/>
</dbReference>
<accession>A0ABR4EN83</accession>
<dbReference type="InterPro" id="IPR000757">
    <property type="entry name" value="Beta-glucanase-like"/>
</dbReference>
<reference evidence="3 4" key="1">
    <citation type="submission" date="2024-03" db="EMBL/GenBank/DDBJ databases">
        <title>A high-quality draft genome sequence of Diaporthe vaccinii, a causative agent of upright dieback and viscid rot disease in cranberry plants.</title>
        <authorList>
            <person name="Sarrasin M."/>
            <person name="Lang B.F."/>
            <person name="Burger G."/>
        </authorList>
    </citation>
    <scope>NUCLEOTIDE SEQUENCE [LARGE SCALE GENOMIC DNA]</scope>
    <source>
        <strain evidence="3 4">IS7</strain>
    </source>
</reference>
<sequence length="480" mass="54594">MDNPFSHNYATQRRRPRSTRASSSKAKVPADVSASASAEDPFTEHSVKSARPATDPFASSQHLPKSASALSDSTAPSGNDYRPGRARYFHSRRVRKDEVIKPWVKEPRDPAEKWIEIMPLIGLLIGIGIAGVLIWDGLRNVVDHKYCPVLVDDFSSGMINRNTWHPEIQLGGYGNGEFEETTDEDTNLYVKDGRLFLKATLQDEDMINEEYTRDVRGRCTSDDYYKCVRATSKKPGNSSIVPPVVSARINTKNKKQIKFGRVEVVAKMPKGDWLWPAIWMMPVNDTYGPWPASGEIDIAESRGNNHTYSQGGDNVIASTLHWGPDHATDRWWQTSKKRTARHSVYSEGFNTFGLEWSEKYVFTYINNRLMMVMYTPFAKKMWKRGKFPPANSNGTALIDPWSQTGRDNTPFDQQFYLILNLAVGGTNGWFKDGKDGKPWLDTSKNAPKEFWEARDQWKPTWTQPYMEVKKVTMLQECDGK</sequence>
<dbReference type="Gene3D" id="2.60.120.200">
    <property type="match status" value="1"/>
</dbReference>